<accession>A0A345ZQ47</accession>
<feature type="domain" description="NAD-dependent epimerase/dehydratase" evidence="1">
    <location>
        <begin position="15"/>
        <end position="214"/>
    </location>
</feature>
<dbReference type="InterPro" id="IPR001509">
    <property type="entry name" value="Epimerase_deHydtase"/>
</dbReference>
<gene>
    <name evidence="2" type="ORF">DW352_00020</name>
</gene>
<dbReference type="GO" id="GO:0005737">
    <property type="term" value="C:cytoplasm"/>
    <property type="evidence" value="ECO:0007669"/>
    <property type="project" value="TreeGrafter"/>
</dbReference>
<dbReference type="GO" id="GO:0004029">
    <property type="term" value="F:aldehyde dehydrogenase (NAD+) activity"/>
    <property type="evidence" value="ECO:0007669"/>
    <property type="project" value="TreeGrafter"/>
</dbReference>
<dbReference type="InterPro" id="IPR036291">
    <property type="entry name" value="NAD(P)-bd_dom_sf"/>
</dbReference>
<dbReference type="CDD" id="cd08946">
    <property type="entry name" value="SDR_e"/>
    <property type="match status" value="1"/>
</dbReference>
<dbReference type="Gene3D" id="3.40.50.720">
    <property type="entry name" value="NAD(P)-binding Rossmann-like Domain"/>
    <property type="match status" value="1"/>
</dbReference>
<proteinExistence type="predicted"/>
<evidence type="ECO:0000313" key="3">
    <source>
        <dbReference type="Proteomes" id="UP000254889"/>
    </source>
</evidence>
<sequence length="294" mass="31596">MLSHQFSTPTAPGRVVVVGAGGFVGSTLVKQLGLAKVPVLGLTRKEVDLLADDGAKRLRGVLRPDDGVVFVSAVAPAKTAGQMMTNLRMAEAACAAFAAVQPAHLLYISSDAVYADNANPVTERSPVAPSTTHGMMHAARELMLRSEYRGPLAFLRPTLIFGAGDPHSGYGPNRFRRQAANGEPITIFGEGEEKRDHVAVEDVARLAVRILLHRSVGVLNAVTGVATSFHDIANIVAAQFSPRAEVKSVPRPGPRPHLLHRFFDITDLHKSFPDFHFEPLADGLARVHQESSVR</sequence>
<keyword evidence="3" id="KW-1185">Reference proteome</keyword>
<dbReference type="AlphaFoldDB" id="A0A345ZQ47"/>
<dbReference type="Pfam" id="PF01370">
    <property type="entry name" value="Epimerase"/>
    <property type="match status" value="1"/>
</dbReference>
<name>A0A345ZQ47_9HYPH</name>
<dbReference type="RefSeq" id="WP_115687344.1">
    <property type="nucleotide sequence ID" value="NZ_CP031417.1"/>
</dbReference>
<protein>
    <submittedName>
        <fullName evidence="2">NAD-dependent epimerase/dehydratase family protein</fullName>
    </submittedName>
</protein>
<dbReference type="KEGG" id="ptaw:DW352_00020"/>
<dbReference type="PANTHER" id="PTHR48079:SF6">
    <property type="entry name" value="NAD(P)-BINDING DOMAIN-CONTAINING PROTEIN-RELATED"/>
    <property type="match status" value="1"/>
</dbReference>
<dbReference type="Proteomes" id="UP000254889">
    <property type="component" value="Chromosome"/>
</dbReference>
<organism evidence="2 3">
    <name type="scientific">Pseudolabrys taiwanensis</name>
    <dbReference type="NCBI Taxonomy" id="331696"/>
    <lineage>
        <taxon>Bacteria</taxon>
        <taxon>Pseudomonadati</taxon>
        <taxon>Pseudomonadota</taxon>
        <taxon>Alphaproteobacteria</taxon>
        <taxon>Hyphomicrobiales</taxon>
        <taxon>Xanthobacteraceae</taxon>
        <taxon>Pseudolabrys</taxon>
    </lineage>
</organism>
<evidence type="ECO:0000313" key="2">
    <source>
        <dbReference type="EMBL" id="AXK79044.1"/>
    </source>
</evidence>
<dbReference type="OrthoDB" id="9801785at2"/>
<dbReference type="PANTHER" id="PTHR48079">
    <property type="entry name" value="PROTEIN YEEZ"/>
    <property type="match status" value="1"/>
</dbReference>
<reference evidence="2 3" key="1">
    <citation type="submission" date="2018-07" db="EMBL/GenBank/DDBJ databases">
        <authorList>
            <person name="Quirk P.G."/>
            <person name="Krulwich T.A."/>
        </authorList>
    </citation>
    <scope>NUCLEOTIDE SEQUENCE [LARGE SCALE GENOMIC DNA]</scope>
    <source>
        <strain evidence="2 3">CC-BB4</strain>
    </source>
</reference>
<evidence type="ECO:0000259" key="1">
    <source>
        <dbReference type="Pfam" id="PF01370"/>
    </source>
</evidence>
<dbReference type="EMBL" id="CP031417">
    <property type="protein sequence ID" value="AXK79044.1"/>
    <property type="molecule type" value="Genomic_DNA"/>
</dbReference>
<dbReference type="SUPFAM" id="SSF51735">
    <property type="entry name" value="NAD(P)-binding Rossmann-fold domains"/>
    <property type="match status" value="1"/>
</dbReference>
<dbReference type="InterPro" id="IPR051783">
    <property type="entry name" value="NAD(P)-dependent_oxidoreduct"/>
</dbReference>